<gene>
    <name evidence="2" type="ORF">KK060_16505</name>
</gene>
<feature type="domain" description="Glycosyl transferase family 1" evidence="1">
    <location>
        <begin position="187"/>
        <end position="326"/>
    </location>
</feature>
<dbReference type="RefSeq" id="WP_254154856.1">
    <property type="nucleotide sequence ID" value="NZ_JAHESD010000041.1"/>
</dbReference>
<dbReference type="InterPro" id="IPR001296">
    <property type="entry name" value="Glyco_trans_1"/>
</dbReference>
<protein>
    <submittedName>
        <fullName evidence="2">Glycosyltransferase</fullName>
        <ecNumber evidence="2">2.4.-.-</ecNumber>
    </submittedName>
</protein>
<keyword evidence="2" id="KW-0808">Transferase</keyword>
<evidence type="ECO:0000313" key="2">
    <source>
        <dbReference type="EMBL" id="MBT1704896.1"/>
    </source>
</evidence>
<dbReference type="EMBL" id="JAHESD010000041">
    <property type="protein sequence ID" value="MBT1704896.1"/>
    <property type="molecule type" value="Genomic_DNA"/>
</dbReference>
<dbReference type="PANTHER" id="PTHR12526">
    <property type="entry name" value="GLYCOSYLTRANSFERASE"/>
    <property type="match status" value="1"/>
</dbReference>
<name>A0ABS5VY19_9BACT</name>
<dbReference type="PANTHER" id="PTHR12526:SF630">
    <property type="entry name" value="GLYCOSYLTRANSFERASE"/>
    <property type="match status" value="1"/>
</dbReference>
<keyword evidence="3" id="KW-1185">Reference proteome</keyword>
<accession>A0ABS5VY19</accession>
<keyword evidence="2" id="KW-0328">Glycosyltransferase</keyword>
<comment type="caution">
    <text evidence="2">The sequence shown here is derived from an EMBL/GenBank/DDBJ whole genome shotgun (WGS) entry which is preliminary data.</text>
</comment>
<evidence type="ECO:0000259" key="1">
    <source>
        <dbReference type="Pfam" id="PF00534"/>
    </source>
</evidence>
<dbReference type="Proteomes" id="UP000772618">
    <property type="component" value="Unassembled WGS sequence"/>
</dbReference>
<organism evidence="2 3">
    <name type="scientific">Chryseosolibacter indicus</name>
    <dbReference type="NCBI Taxonomy" id="2782351"/>
    <lineage>
        <taxon>Bacteria</taxon>
        <taxon>Pseudomonadati</taxon>
        <taxon>Bacteroidota</taxon>
        <taxon>Cytophagia</taxon>
        <taxon>Cytophagales</taxon>
        <taxon>Chryseotaleaceae</taxon>
        <taxon>Chryseosolibacter</taxon>
    </lineage>
</organism>
<dbReference type="EC" id="2.4.-.-" evidence="2"/>
<evidence type="ECO:0000313" key="3">
    <source>
        <dbReference type="Proteomes" id="UP000772618"/>
    </source>
</evidence>
<proteinExistence type="predicted"/>
<reference evidence="2 3" key="1">
    <citation type="submission" date="2021-05" db="EMBL/GenBank/DDBJ databases">
        <title>A Polyphasic approach of four new species of the genus Ohtaekwangia: Ohtaekwangia histidinii sp. nov., Ohtaekwangia cretensis sp. nov., Ohtaekwangia indiensis sp. nov., Ohtaekwangia reichenbachii sp. nov. from diverse environment.</title>
        <authorList>
            <person name="Octaviana S."/>
        </authorList>
    </citation>
    <scope>NUCLEOTIDE SEQUENCE [LARGE SCALE GENOMIC DNA]</scope>
    <source>
        <strain evidence="2 3">PWU20</strain>
    </source>
</reference>
<dbReference type="Pfam" id="PF00534">
    <property type="entry name" value="Glycos_transf_1"/>
    <property type="match status" value="1"/>
</dbReference>
<dbReference type="GO" id="GO:0016757">
    <property type="term" value="F:glycosyltransferase activity"/>
    <property type="evidence" value="ECO:0007669"/>
    <property type="project" value="UniProtKB-KW"/>
</dbReference>
<dbReference type="SUPFAM" id="SSF53756">
    <property type="entry name" value="UDP-Glycosyltransferase/glycogen phosphorylase"/>
    <property type="match status" value="1"/>
</dbReference>
<sequence>MKILHILAYAHRGGCEKNCFYFIESKKEATHDVLVLDQHGPMITEWELLGVQVKVLNILCLNLLSFYNSLKKSLPAVEYETIIVWTNIRMPIILNVLNKYETNIFVHVGNPVINRISERLKNQFLSVFFPIGNCVYLRPVSGYVKESILKHPYYRRFRNQVSLKPIKTTHVRVNKPTRIDRNSVLQLGMVARLDGIKDHETVIRAFSIIRMEYPFAILNLVGGGVLRDELEALALSLNLKGAVVFHGDVGNVYEVIREWHLFVYATTLAEGLGGTIPEALSIGLPIVSVDLPMIREWDKEGRFIVFCNASDHSHMASCVISELDDEFHRNFVYEQGPIYVAEHFSPTIFSSNYISIN</sequence>
<dbReference type="Gene3D" id="3.40.50.2000">
    <property type="entry name" value="Glycogen Phosphorylase B"/>
    <property type="match status" value="2"/>
</dbReference>